<accession>A0A8J4UHY5</accession>
<reference evidence="3" key="1">
    <citation type="submission" date="2020-07" db="EMBL/GenBank/DDBJ databases">
        <title>Clarias magur genome sequencing, assembly and annotation.</title>
        <authorList>
            <person name="Kushwaha B."/>
            <person name="Kumar R."/>
            <person name="Das P."/>
            <person name="Joshi C.G."/>
            <person name="Kumar D."/>
            <person name="Nagpure N.S."/>
            <person name="Pandey M."/>
            <person name="Agarwal S."/>
            <person name="Srivastava S."/>
            <person name="Singh M."/>
            <person name="Sahoo L."/>
            <person name="Jayasankar P."/>
            <person name="Meher P.K."/>
            <person name="Koringa P.G."/>
            <person name="Iquebal M.A."/>
            <person name="Das S.P."/>
            <person name="Bit A."/>
            <person name="Patnaik S."/>
            <person name="Patel N."/>
            <person name="Shah T.M."/>
            <person name="Hinsu A."/>
            <person name="Jena J.K."/>
        </authorList>
    </citation>
    <scope>NUCLEOTIDE SEQUENCE</scope>
    <source>
        <strain evidence="3">CIFAMagur01</strain>
        <tissue evidence="3">Testis</tissue>
    </source>
</reference>
<keyword evidence="4" id="KW-1185">Reference proteome</keyword>
<keyword evidence="2" id="KW-0732">Signal</keyword>
<sequence>MNASADRADMLLLLLGPATPSASALLLGMTSTTLPLRRSGWHGGSVGGSSHRMRTSHHSPCREVESICQCNGESVKKMALEEGKGCNGA</sequence>
<gene>
    <name evidence="3" type="primary">mdtG</name>
    <name evidence="3" type="ORF">DAT39_014567</name>
</gene>
<evidence type="ECO:0000256" key="1">
    <source>
        <dbReference type="SAM" id="MobiDB-lite"/>
    </source>
</evidence>
<proteinExistence type="predicted"/>
<feature type="chain" id="PRO_5035264249" evidence="2">
    <location>
        <begin position="25"/>
        <end position="89"/>
    </location>
</feature>
<dbReference type="AlphaFoldDB" id="A0A8J4UHY5"/>
<name>A0A8J4UHY5_CLAMG</name>
<dbReference type="EMBL" id="QNUK01000308">
    <property type="protein sequence ID" value="KAF5895732.1"/>
    <property type="molecule type" value="Genomic_DNA"/>
</dbReference>
<feature type="region of interest" description="Disordered" evidence="1">
    <location>
        <begin position="38"/>
        <end position="58"/>
    </location>
</feature>
<evidence type="ECO:0000313" key="4">
    <source>
        <dbReference type="Proteomes" id="UP000727407"/>
    </source>
</evidence>
<feature type="signal peptide" evidence="2">
    <location>
        <begin position="1"/>
        <end position="24"/>
    </location>
</feature>
<comment type="caution">
    <text evidence="3">The sequence shown here is derived from an EMBL/GenBank/DDBJ whole genome shotgun (WGS) entry which is preliminary data.</text>
</comment>
<evidence type="ECO:0000256" key="2">
    <source>
        <dbReference type="SAM" id="SignalP"/>
    </source>
</evidence>
<evidence type="ECO:0000313" key="3">
    <source>
        <dbReference type="EMBL" id="KAF5895732.1"/>
    </source>
</evidence>
<organism evidence="3 4">
    <name type="scientific">Clarias magur</name>
    <name type="common">Asian catfish</name>
    <name type="synonym">Macropteronotus magur</name>
    <dbReference type="NCBI Taxonomy" id="1594786"/>
    <lineage>
        <taxon>Eukaryota</taxon>
        <taxon>Metazoa</taxon>
        <taxon>Chordata</taxon>
        <taxon>Craniata</taxon>
        <taxon>Vertebrata</taxon>
        <taxon>Euteleostomi</taxon>
        <taxon>Actinopterygii</taxon>
        <taxon>Neopterygii</taxon>
        <taxon>Teleostei</taxon>
        <taxon>Ostariophysi</taxon>
        <taxon>Siluriformes</taxon>
        <taxon>Clariidae</taxon>
        <taxon>Clarias</taxon>
    </lineage>
</organism>
<dbReference type="Proteomes" id="UP000727407">
    <property type="component" value="Unassembled WGS sequence"/>
</dbReference>
<protein>
    <submittedName>
        <fullName evidence="3">Multidrug resistance protein MdtG</fullName>
    </submittedName>
</protein>